<organism evidence="3 4">
    <name type="scientific">Psychromonas aquatilis</name>
    <dbReference type="NCBI Taxonomy" id="2005072"/>
    <lineage>
        <taxon>Bacteria</taxon>
        <taxon>Pseudomonadati</taxon>
        <taxon>Pseudomonadota</taxon>
        <taxon>Gammaproteobacteria</taxon>
        <taxon>Alteromonadales</taxon>
        <taxon>Psychromonadaceae</taxon>
        <taxon>Psychromonas</taxon>
    </lineage>
</organism>
<keyword evidence="4" id="KW-1185">Reference proteome</keyword>
<sequence>MLNRKLANKLAQYLEIHQFKDYCPNGLQVEGREQIQKIVSGVTANQALIDAAMEFNADAIVVHHGYFWKG</sequence>
<name>A0ABU9GV03_9GAMM</name>
<evidence type="ECO:0000313" key="3">
    <source>
        <dbReference type="EMBL" id="MEL0631034.1"/>
    </source>
</evidence>
<keyword evidence="2" id="KW-0479">Metal-binding</keyword>
<feature type="non-terminal residue" evidence="3">
    <location>
        <position position="70"/>
    </location>
</feature>
<evidence type="ECO:0000256" key="1">
    <source>
        <dbReference type="ARBA" id="ARBA00006964"/>
    </source>
</evidence>
<reference evidence="3 4" key="1">
    <citation type="submission" date="2024-02" db="EMBL/GenBank/DDBJ databases">
        <title>Bacteria isolated from the canopy kelp, Nereocystis luetkeana.</title>
        <authorList>
            <person name="Pfister C.A."/>
            <person name="Younker I.T."/>
            <person name="Light S.H."/>
        </authorList>
    </citation>
    <scope>NUCLEOTIDE SEQUENCE [LARGE SCALE GENOMIC DNA]</scope>
    <source>
        <strain evidence="3 4">TI.1.05</strain>
    </source>
</reference>
<dbReference type="EMBL" id="JBAKAZ010000350">
    <property type="protein sequence ID" value="MEL0631034.1"/>
    <property type="molecule type" value="Genomic_DNA"/>
</dbReference>
<evidence type="ECO:0000313" key="4">
    <source>
        <dbReference type="Proteomes" id="UP001369082"/>
    </source>
</evidence>
<dbReference type="Gene3D" id="3.40.1390.30">
    <property type="entry name" value="NIF3 (NGG1p interacting factor 3)-like"/>
    <property type="match status" value="1"/>
</dbReference>
<accession>A0ABU9GV03</accession>
<dbReference type="Proteomes" id="UP001369082">
    <property type="component" value="Unassembled WGS sequence"/>
</dbReference>
<dbReference type="PANTHER" id="PTHR13799:SF14">
    <property type="entry name" value="GTP CYCLOHYDROLASE 1 TYPE 2 HOMOLOG"/>
    <property type="match status" value="1"/>
</dbReference>
<dbReference type="SUPFAM" id="SSF102705">
    <property type="entry name" value="NIF3 (NGG1p interacting factor 3)-like"/>
    <property type="match status" value="1"/>
</dbReference>
<dbReference type="RefSeq" id="WP_341599165.1">
    <property type="nucleotide sequence ID" value="NZ_JBAKAZ010000350.1"/>
</dbReference>
<gene>
    <name evidence="3" type="ORF">V6256_15800</name>
</gene>
<dbReference type="InterPro" id="IPR036069">
    <property type="entry name" value="DUF34/NIF3_sf"/>
</dbReference>
<evidence type="ECO:0000256" key="2">
    <source>
        <dbReference type="ARBA" id="ARBA00022723"/>
    </source>
</evidence>
<comment type="caution">
    <text evidence="3">The sequence shown here is derived from an EMBL/GenBank/DDBJ whole genome shotgun (WGS) entry which is preliminary data.</text>
</comment>
<protein>
    <submittedName>
        <fullName evidence="3">Nif3-like dinuclear metal center hexameric protein</fullName>
    </submittedName>
</protein>
<dbReference type="InterPro" id="IPR002678">
    <property type="entry name" value="DUF34/NIF3"/>
</dbReference>
<comment type="similarity">
    <text evidence="1">Belongs to the GTP cyclohydrolase I type 2/NIF3 family.</text>
</comment>
<dbReference type="Pfam" id="PF01784">
    <property type="entry name" value="DUF34_NIF3"/>
    <property type="match status" value="1"/>
</dbReference>
<proteinExistence type="inferred from homology"/>
<dbReference type="PANTHER" id="PTHR13799">
    <property type="entry name" value="NGG1 INTERACTING FACTOR 3"/>
    <property type="match status" value="1"/>
</dbReference>